<dbReference type="AlphaFoldDB" id="A0A3T0HZ94"/>
<protein>
    <recommendedName>
        <fullName evidence="1">GIY-YIG domain-containing protein</fullName>
    </recommendedName>
</protein>
<name>A0A3T0HZ94_9BACI</name>
<gene>
    <name evidence="2" type="ORF">CHR53_15000</name>
</gene>
<keyword evidence="3" id="KW-1185">Reference proteome</keyword>
<dbReference type="InterPro" id="IPR010896">
    <property type="entry name" value="NUMOD1"/>
</dbReference>
<dbReference type="SUPFAM" id="SSF64496">
    <property type="entry name" value="DNA-binding domain of intron-encoded endonucleases"/>
    <property type="match status" value="1"/>
</dbReference>
<dbReference type="RefSeq" id="WP_066400021.1">
    <property type="nucleotide sequence ID" value="NZ_CP022572.1"/>
</dbReference>
<dbReference type="Proteomes" id="UP000282892">
    <property type="component" value="Chromosome"/>
</dbReference>
<evidence type="ECO:0000313" key="3">
    <source>
        <dbReference type="Proteomes" id="UP000282892"/>
    </source>
</evidence>
<dbReference type="Gene3D" id="3.40.1440.10">
    <property type="entry name" value="GIY-YIG endonuclease"/>
    <property type="match status" value="1"/>
</dbReference>
<reference evidence="2 3" key="1">
    <citation type="submission" date="2017-07" db="EMBL/GenBank/DDBJ databases">
        <title>The complete genome sequence of Bacillus mesonae strain H20-5, an efficient strain improving plant abiotic stress resistance.</title>
        <authorList>
            <person name="Kim S.Y."/>
            <person name="Song H."/>
            <person name="Sang M.K."/>
            <person name="Weon H.-Y."/>
            <person name="Song J."/>
        </authorList>
    </citation>
    <scope>NUCLEOTIDE SEQUENCE [LARGE SCALE GENOMIC DNA]</scope>
    <source>
        <strain evidence="2 3">H20-5</strain>
    </source>
</reference>
<proteinExistence type="predicted"/>
<dbReference type="PROSITE" id="PS50164">
    <property type="entry name" value="GIY_YIG"/>
    <property type="match status" value="1"/>
</dbReference>
<accession>A0A3T0HZ94</accession>
<sequence>MSKGIYALEINGRYYIGKDTVIHNQKRIRDHLLLLNKGEHYNTHLQRAYIKYNKEITWFIVEEHADISNVELSILERKIIKQFDSFTNGYNMTLGGEGMYGYTWSEEQKKKGSERIQGEKNPNAKITKEEFLDIVELLITGKSNRFIGELFDLNDRYVSLIRHKRRYRHLWQHIEYDAVKSNDVAELLGNVSEQEFQIIIEKMLEGYTNREIEDEHELPGGTASRIRNKKLYLSWWEKHYPDYDEVIKRIAEVHSKKISEIQILSGQKAKGIKRSPATKETMRKTNGKSKAVMIDGKEYSSMMHAEEVIGINRKVIAKRVLSDVYPNYTRVIKAPDITCQPLQPNDRKSKAIRIDGIVYESMSQASRELGIDRKTIAGRVMSPSFENYELFDE</sequence>
<dbReference type="SMART" id="SM00465">
    <property type="entry name" value="GIYc"/>
    <property type="match status" value="1"/>
</dbReference>
<evidence type="ECO:0000259" key="1">
    <source>
        <dbReference type="PROSITE" id="PS50164"/>
    </source>
</evidence>
<dbReference type="InterPro" id="IPR035901">
    <property type="entry name" value="GIY-YIG_endonuc_sf"/>
</dbReference>
<dbReference type="InterPro" id="IPR000305">
    <property type="entry name" value="GIY-YIG_endonuc"/>
</dbReference>
<dbReference type="EMBL" id="CP022572">
    <property type="protein sequence ID" value="AZU62480.1"/>
    <property type="molecule type" value="Genomic_DNA"/>
</dbReference>
<dbReference type="KEGG" id="nmk:CHR53_15000"/>
<dbReference type="SUPFAM" id="SSF82771">
    <property type="entry name" value="GIY-YIG endonuclease"/>
    <property type="match status" value="1"/>
</dbReference>
<evidence type="ECO:0000313" key="2">
    <source>
        <dbReference type="EMBL" id="AZU62480.1"/>
    </source>
</evidence>
<feature type="domain" description="GIY-YIG" evidence="1">
    <location>
        <begin position="1"/>
        <end position="92"/>
    </location>
</feature>
<dbReference type="Pfam" id="PF07453">
    <property type="entry name" value="NUMOD1"/>
    <property type="match status" value="1"/>
</dbReference>
<organism evidence="2 3">
    <name type="scientific">Neobacillus mesonae</name>
    <dbReference type="NCBI Taxonomy" id="1193713"/>
    <lineage>
        <taxon>Bacteria</taxon>
        <taxon>Bacillati</taxon>
        <taxon>Bacillota</taxon>
        <taxon>Bacilli</taxon>
        <taxon>Bacillales</taxon>
        <taxon>Bacillaceae</taxon>
        <taxon>Neobacillus</taxon>
    </lineage>
</organism>
<dbReference type="STRING" id="1193713.GCA_001636315_05450"/>